<keyword evidence="9 10" id="KW-0143">Chaperone</keyword>
<keyword evidence="5 10" id="KW-0813">Transport</keyword>
<comment type="subcellular location">
    <subcellularLocation>
        <location evidence="1 10">Periplasm</location>
    </subcellularLocation>
</comment>
<evidence type="ECO:0000256" key="6">
    <source>
        <dbReference type="ARBA" id="ARBA00022729"/>
    </source>
</evidence>
<evidence type="ECO:0000256" key="5">
    <source>
        <dbReference type="ARBA" id="ARBA00022448"/>
    </source>
</evidence>
<proteinExistence type="inferred from homology"/>
<organism evidence="11 12">
    <name type="scientific">OM182 bacterium BACL3 MAG-120507-bin80</name>
    <dbReference type="NCBI Taxonomy" id="1655577"/>
    <lineage>
        <taxon>Bacteria</taxon>
        <taxon>Pseudomonadati</taxon>
        <taxon>Pseudomonadota</taxon>
        <taxon>Gammaproteobacteria</taxon>
        <taxon>OMG group</taxon>
        <taxon>OM182 clade</taxon>
    </lineage>
</organism>
<accession>A0A0R2SG70</accession>
<comment type="subunit">
    <text evidence="3 10">Monomer.</text>
</comment>
<gene>
    <name evidence="10" type="primary">lolA</name>
    <name evidence="11" type="ORF">ABR69_09140</name>
</gene>
<name>A0A0R2SG70_9GAMM</name>
<comment type="similarity">
    <text evidence="2 10">Belongs to the LolA family.</text>
</comment>
<keyword evidence="7 10" id="KW-0574">Periplasm</keyword>
<feature type="chain" id="PRO_5008995143" description="Outer-membrane lipoprotein carrier protein" evidence="10">
    <location>
        <begin position="33"/>
        <end position="227"/>
    </location>
</feature>
<reference evidence="11 12" key="1">
    <citation type="submission" date="2015-10" db="EMBL/GenBank/DDBJ databases">
        <title>Metagenome-Assembled Genomes uncover a global brackish microbiome.</title>
        <authorList>
            <person name="Hugerth L.W."/>
            <person name="Larsson J."/>
            <person name="Alneberg J."/>
            <person name="Lindh M.V."/>
            <person name="Legrand C."/>
            <person name="Pinhassi J."/>
            <person name="Andersson A.F."/>
        </authorList>
    </citation>
    <scope>NUCLEOTIDE SEQUENCE [LARGE SCALE GENOMIC DNA]</scope>
    <source>
        <strain evidence="11">BACL4 MAG-120507-bin80</strain>
    </source>
</reference>
<dbReference type="CDD" id="cd16325">
    <property type="entry name" value="LolA"/>
    <property type="match status" value="1"/>
</dbReference>
<dbReference type="GO" id="GO:0030288">
    <property type="term" value="C:outer membrane-bounded periplasmic space"/>
    <property type="evidence" value="ECO:0007669"/>
    <property type="project" value="TreeGrafter"/>
</dbReference>
<protein>
    <recommendedName>
        <fullName evidence="4 10">Outer-membrane lipoprotein carrier protein</fullName>
    </recommendedName>
</protein>
<sequence precursor="true">MMPASFCPFFAAAKRFFAAQILLLFGLVYAHAAEVSSANELSANLSEMMSLSADVEQLIIEADGGVLEESRIRMLLKRPDGFSWETLEPFPELLVTNGVWLWNYQPDLDQVVIEPWDRDESELAAQLLSGETDALADEYEITALVSESRDLEEFVLTPRDSANINRRVSLSFSSNRLDSIVIEARNGQRTVWRFVNVVLNPEISDDAFVFEVPEGIEVIENSYAERL</sequence>
<dbReference type="SUPFAM" id="SSF89392">
    <property type="entry name" value="Prokaryotic lipoproteins and lipoprotein localization factors"/>
    <property type="match status" value="1"/>
</dbReference>
<dbReference type="NCBIfam" id="TIGR00547">
    <property type="entry name" value="lolA"/>
    <property type="match status" value="1"/>
</dbReference>
<evidence type="ECO:0000256" key="4">
    <source>
        <dbReference type="ARBA" id="ARBA00014035"/>
    </source>
</evidence>
<dbReference type="EMBL" id="LIBB01000077">
    <property type="protein sequence ID" value="KRO72338.1"/>
    <property type="molecule type" value="Genomic_DNA"/>
</dbReference>
<comment type="function">
    <text evidence="10">Participates in the translocation of lipoproteins from the inner membrane to the outer membrane. Only forms a complex with a lipoprotein if the residue after the N-terminal Cys is not an aspartate (The Asp acts as a targeting signal to indicate that the lipoprotein should stay in the inner membrane).</text>
</comment>
<dbReference type="PANTHER" id="PTHR35869:SF1">
    <property type="entry name" value="OUTER-MEMBRANE LIPOPROTEIN CARRIER PROTEIN"/>
    <property type="match status" value="1"/>
</dbReference>
<dbReference type="PANTHER" id="PTHR35869">
    <property type="entry name" value="OUTER-MEMBRANE LIPOPROTEIN CARRIER PROTEIN"/>
    <property type="match status" value="1"/>
</dbReference>
<dbReference type="Pfam" id="PF03548">
    <property type="entry name" value="LolA"/>
    <property type="match status" value="1"/>
</dbReference>
<dbReference type="Gene3D" id="2.50.20.10">
    <property type="entry name" value="Lipoprotein localisation LolA/LolB/LppX"/>
    <property type="match status" value="1"/>
</dbReference>
<feature type="signal peptide" evidence="10">
    <location>
        <begin position="1"/>
        <end position="32"/>
    </location>
</feature>
<dbReference type="AlphaFoldDB" id="A0A0R2SG70"/>
<evidence type="ECO:0000256" key="1">
    <source>
        <dbReference type="ARBA" id="ARBA00004418"/>
    </source>
</evidence>
<keyword evidence="8 10" id="KW-0653">Protein transport</keyword>
<evidence type="ECO:0000256" key="10">
    <source>
        <dbReference type="HAMAP-Rule" id="MF_00240"/>
    </source>
</evidence>
<evidence type="ECO:0000256" key="9">
    <source>
        <dbReference type="ARBA" id="ARBA00023186"/>
    </source>
</evidence>
<dbReference type="InterPro" id="IPR004564">
    <property type="entry name" value="OM_lipoprot_carrier_LolA-like"/>
</dbReference>
<evidence type="ECO:0000256" key="7">
    <source>
        <dbReference type="ARBA" id="ARBA00022764"/>
    </source>
</evidence>
<evidence type="ECO:0000256" key="8">
    <source>
        <dbReference type="ARBA" id="ARBA00022927"/>
    </source>
</evidence>
<dbReference type="Proteomes" id="UP000051934">
    <property type="component" value="Unassembled WGS sequence"/>
</dbReference>
<dbReference type="GO" id="GO:0042953">
    <property type="term" value="P:lipoprotein transport"/>
    <property type="evidence" value="ECO:0007669"/>
    <property type="project" value="InterPro"/>
</dbReference>
<evidence type="ECO:0000256" key="2">
    <source>
        <dbReference type="ARBA" id="ARBA00007615"/>
    </source>
</evidence>
<evidence type="ECO:0000313" key="12">
    <source>
        <dbReference type="Proteomes" id="UP000051934"/>
    </source>
</evidence>
<dbReference type="InterPro" id="IPR029046">
    <property type="entry name" value="LolA/LolB/LppX"/>
</dbReference>
<evidence type="ECO:0000313" key="11">
    <source>
        <dbReference type="EMBL" id="KRO72338.1"/>
    </source>
</evidence>
<evidence type="ECO:0000256" key="3">
    <source>
        <dbReference type="ARBA" id="ARBA00011245"/>
    </source>
</evidence>
<dbReference type="InterPro" id="IPR018323">
    <property type="entry name" value="OM_lipoprot_carrier_LolA_Pbac"/>
</dbReference>
<dbReference type="GO" id="GO:0044874">
    <property type="term" value="P:lipoprotein localization to outer membrane"/>
    <property type="evidence" value="ECO:0007669"/>
    <property type="project" value="UniProtKB-UniRule"/>
</dbReference>
<comment type="caution">
    <text evidence="11">The sequence shown here is derived from an EMBL/GenBank/DDBJ whole genome shotgun (WGS) entry which is preliminary data.</text>
</comment>
<dbReference type="HAMAP" id="MF_00240">
    <property type="entry name" value="LolA"/>
    <property type="match status" value="1"/>
</dbReference>
<keyword evidence="6 10" id="KW-0732">Signal</keyword>